<evidence type="ECO:0000313" key="2">
    <source>
        <dbReference type="Proteomes" id="UP001329430"/>
    </source>
</evidence>
<accession>A0AAN7VJY5</accession>
<dbReference type="Pfam" id="PF11901">
    <property type="entry name" value="DM9"/>
    <property type="match status" value="1"/>
</dbReference>
<reference evidence="1 2" key="1">
    <citation type="journal article" date="2024" name="Insects">
        <title>An Improved Chromosome-Level Genome Assembly of the Firefly Pyrocoelia pectoralis.</title>
        <authorList>
            <person name="Fu X."/>
            <person name="Meyer-Rochow V.B."/>
            <person name="Ballantyne L."/>
            <person name="Zhu X."/>
        </authorList>
    </citation>
    <scope>NUCLEOTIDE SEQUENCE [LARGE SCALE GENOMIC DNA]</scope>
    <source>
        <strain evidence="1">XCY_ONT2</strain>
    </source>
</reference>
<dbReference type="InterPro" id="IPR006616">
    <property type="entry name" value="DM9_repeat"/>
</dbReference>
<dbReference type="AlphaFoldDB" id="A0AAN7VJY5"/>
<protein>
    <submittedName>
        <fullName evidence="1">Uncharacterized protein</fullName>
    </submittedName>
</protein>
<dbReference type="Proteomes" id="UP001329430">
    <property type="component" value="Chromosome 1"/>
</dbReference>
<dbReference type="EMBL" id="JAVRBK010000001">
    <property type="protein sequence ID" value="KAK5650635.1"/>
    <property type="molecule type" value="Genomic_DNA"/>
</dbReference>
<organism evidence="1 2">
    <name type="scientific">Pyrocoelia pectoralis</name>
    <dbReference type="NCBI Taxonomy" id="417401"/>
    <lineage>
        <taxon>Eukaryota</taxon>
        <taxon>Metazoa</taxon>
        <taxon>Ecdysozoa</taxon>
        <taxon>Arthropoda</taxon>
        <taxon>Hexapoda</taxon>
        <taxon>Insecta</taxon>
        <taxon>Pterygota</taxon>
        <taxon>Neoptera</taxon>
        <taxon>Endopterygota</taxon>
        <taxon>Coleoptera</taxon>
        <taxon>Polyphaga</taxon>
        <taxon>Elateriformia</taxon>
        <taxon>Elateroidea</taxon>
        <taxon>Lampyridae</taxon>
        <taxon>Lampyrinae</taxon>
        <taxon>Pyrocoelia</taxon>
    </lineage>
</organism>
<gene>
    <name evidence="1" type="ORF">RI129_001664</name>
</gene>
<comment type="caution">
    <text evidence="1">The sequence shown here is derived from an EMBL/GenBank/DDBJ whole genome shotgun (WGS) entry which is preliminary data.</text>
</comment>
<dbReference type="SMART" id="SM00696">
    <property type="entry name" value="DM9"/>
    <property type="match status" value="1"/>
</dbReference>
<keyword evidence="2" id="KW-1185">Reference proteome</keyword>
<name>A0AAN7VJY5_9COLE</name>
<proteinExistence type="predicted"/>
<evidence type="ECO:0000313" key="1">
    <source>
        <dbReference type="EMBL" id="KAK5650635.1"/>
    </source>
</evidence>
<dbReference type="PANTHER" id="PTHR31649:SF10">
    <property type="entry name" value="IP19903P-RELATED"/>
    <property type="match status" value="1"/>
</dbReference>
<sequence length="145" mass="16429">MYRTGFGLLPSTIYRGSKYLLASGSGSSFTSDSFVKILCSRNHHKYKWIPTENSQTHLLTAYHLVIGGNEGKYVLNIGRVNHEMEIIMGKVFAHNTPHRGLSIPYKDKEAIYQSYEILVYDYAECSNSTTESDPIDIRFSEPNVV</sequence>
<dbReference type="PANTHER" id="PTHR31649">
    <property type="entry name" value="AGAP009604-PA"/>
    <property type="match status" value="1"/>
</dbReference>